<dbReference type="STRING" id="1123357.SAMN02745244_00971"/>
<name>A0A1M6DMC9_9ACTN</name>
<evidence type="ECO:0000313" key="1">
    <source>
        <dbReference type="EMBL" id="SHI74406.1"/>
    </source>
</evidence>
<dbReference type="EMBL" id="FQZG01000013">
    <property type="protein sequence ID" value="SHI74406.1"/>
    <property type="molecule type" value="Genomic_DNA"/>
</dbReference>
<accession>A0A1M6DMC9</accession>
<dbReference type="AlphaFoldDB" id="A0A1M6DMC9"/>
<protein>
    <submittedName>
        <fullName evidence="1">EcsC protein family protein</fullName>
    </submittedName>
</protein>
<proteinExistence type="predicted"/>
<sequence>MGTQNQAVALTEGITANVYHEILELAIEGRGKLPGAKHAAKSLLVQRNDAELAISRMVTTHVAMAGGQGFATNWGGFLVALFTIPVNLAAKSFLQARLVAGIAHLRGYELSDPRVRTAILMVMLGPAGNADLISKGVLPSSPLVVATAPVFDARLDRQVSKALLDRALNQITGKRFGAWMAKRIPLVGGGVGAAVDGWSTRSIALHAMEEFPSRRPKLARTVVEADPSQ</sequence>
<evidence type="ECO:0000313" key="2">
    <source>
        <dbReference type="Proteomes" id="UP000184512"/>
    </source>
</evidence>
<organism evidence="1 2">
    <name type="scientific">Tessaracoccus bendigoensis DSM 12906</name>
    <dbReference type="NCBI Taxonomy" id="1123357"/>
    <lineage>
        <taxon>Bacteria</taxon>
        <taxon>Bacillati</taxon>
        <taxon>Actinomycetota</taxon>
        <taxon>Actinomycetes</taxon>
        <taxon>Propionibacteriales</taxon>
        <taxon>Propionibacteriaceae</taxon>
        <taxon>Tessaracoccus</taxon>
    </lineage>
</organism>
<gene>
    <name evidence="1" type="ORF">SAMN02745244_00971</name>
</gene>
<reference evidence="1 2" key="1">
    <citation type="submission" date="2016-11" db="EMBL/GenBank/DDBJ databases">
        <authorList>
            <person name="Jaros S."/>
            <person name="Januszkiewicz K."/>
            <person name="Wedrychowicz H."/>
        </authorList>
    </citation>
    <scope>NUCLEOTIDE SEQUENCE [LARGE SCALE GENOMIC DNA]</scope>
    <source>
        <strain evidence="1 2">DSM 12906</strain>
    </source>
</reference>
<dbReference type="RefSeq" id="WP_073186418.1">
    <property type="nucleotide sequence ID" value="NZ_FQZG01000013.1"/>
</dbReference>
<dbReference type="Proteomes" id="UP000184512">
    <property type="component" value="Unassembled WGS sequence"/>
</dbReference>
<keyword evidence="2" id="KW-1185">Reference proteome</keyword>